<evidence type="ECO:0000313" key="2">
    <source>
        <dbReference type="Proteomes" id="UP000556298"/>
    </source>
</evidence>
<reference evidence="1 2" key="1">
    <citation type="submission" date="2018-05" db="EMBL/GenBank/DDBJ databases">
        <authorList>
            <consortium name="PulseNet: The National Subtyping Network for Foodborne Disease Surveillance"/>
            <person name="Tarr C.L."/>
            <person name="Trees E."/>
            <person name="Katz L.S."/>
            <person name="Carleton-Romer H.A."/>
            <person name="Stroika S."/>
            <person name="Kucerova Z."/>
            <person name="Roache K.F."/>
            <person name="Sabol A.L."/>
            <person name="Besser J."/>
            <person name="Gerner-Smidt P."/>
        </authorList>
    </citation>
    <scope>NUCLEOTIDE SEQUENCE [LARGE SCALE GENOMIC DNA]</scope>
    <source>
        <strain evidence="1 2">2016D-0268</strain>
    </source>
</reference>
<dbReference type="Proteomes" id="UP000556298">
    <property type="component" value="Unassembled WGS sequence"/>
</dbReference>
<dbReference type="AlphaFoldDB" id="A0A7U8BKY2"/>
<proteinExistence type="predicted"/>
<protein>
    <recommendedName>
        <fullName evidence="3">Autotransporter domain-containing protein</fullName>
    </recommendedName>
</protein>
<sequence length="893" mass="93881">MLNNGATINTITNSGTIKGESENGIRINGSTIYNITNQGTIHGNNSGISISGGKINTVINNGNIISKGSSGTHAGIMVLGSATIESFIHSGVIQSNSNGIAVAAGKFKKLEIKNGGKIIAAQDGISIGQWQNLGDLSVDNGDIYGLESGIRLNEGSNANDISIKNGGKLHGNKNGVYLFKSASIKEKISLTGSNSFIAGKNAGIHNNGTIGSDNNNGSSVNNGNVIDLQDGATIAALSPNKNGGFNYNTEGNAILNNGLIKGNINLDGGSNIYGKINNSDGTIQGNIALNNKSNIFGGINNSKTITGNISLDNKSNIVGVVRNNENGVIKGSIDLKNESYIESIVNNGTMEKGINLEKSIITSINNEKTIQGSIDLKEKSHIDNIINSGTIVGGINLEKSTIGSIENSGTIGNGGIKLDESQVGSITNNKGGKADLELKNNSVVGTITNNGDMEIKRDETSSIGKFANNGNLKNTFENKDTLGVFENSKDAILEQGLVNDNGIIGAINNAGIITSINNTLNNKTKDDKDKAHIGVISNTGTIGREIMPLIAGDHSYGINNSGTIDMLENTSSGVILSGINNSGAINLSNQNDIYGGIANSGTINLINASSLNTTKNDDNDKAKIYGGIDNSGTMSITNYGEINGGITNSGTLTLSNGHVVSKPGGTDWDGGTIGKNTHGYHLENNNGGKISIDGWYFDALEYKGDTQEDKNNRLENSIIVGGDNIKGISADKIYVNTKDLELKTVYDANTFFANEKGESVGQQTNNNAGVDGNNIFSLSGIYDFIGLGEGKYVASLNVAELSGKTLAKSMVYSSRLRSINISNILRDVTTQNFQTEFSQVLDMELSKKGEAYGNDADLLAELEDIFIPNKNIHAKNHSFLIPYYNHSSIKIGK</sequence>
<evidence type="ECO:0008006" key="3">
    <source>
        <dbReference type="Google" id="ProtNLM"/>
    </source>
</evidence>
<dbReference type="EMBL" id="AABYWZ010000028">
    <property type="protein sequence ID" value="EAJ5682152.1"/>
    <property type="molecule type" value="Genomic_DNA"/>
</dbReference>
<accession>A0A7U8BKY2</accession>
<comment type="caution">
    <text evidence="1">The sequence shown here is derived from an EMBL/GenBank/DDBJ whole genome shotgun (WGS) entry which is preliminary data.</text>
</comment>
<organism evidence="1 2">
    <name type="scientific">Campylobacter lari</name>
    <dbReference type="NCBI Taxonomy" id="201"/>
    <lineage>
        <taxon>Bacteria</taxon>
        <taxon>Pseudomonadati</taxon>
        <taxon>Campylobacterota</taxon>
        <taxon>Epsilonproteobacteria</taxon>
        <taxon>Campylobacterales</taxon>
        <taxon>Campylobacteraceae</taxon>
        <taxon>Campylobacter</taxon>
    </lineage>
</organism>
<name>A0A7U8BKY2_CAMLA</name>
<feature type="non-terminal residue" evidence="1">
    <location>
        <position position="893"/>
    </location>
</feature>
<gene>
    <name evidence="1" type="ORF">BXA13_07515</name>
</gene>
<evidence type="ECO:0000313" key="1">
    <source>
        <dbReference type="EMBL" id="EAJ5682152.1"/>
    </source>
</evidence>